<proteinExistence type="predicted"/>
<dbReference type="RefSeq" id="XP_062788394.1">
    <property type="nucleotide sequence ID" value="XM_062932343.1"/>
</dbReference>
<gene>
    <name evidence="2" type="ORF">IL334_000577</name>
</gene>
<feature type="compositionally biased region" description="Low complexity" evidence="1">
    <location>
        <begin position="406"/>
        <end position="422"/>
    </location>
</feature>
<name>A0ABZ1CPI4_9TREE</name>
<feature type="compositionally biased region" description="Polar residues" evidence="1">
    <location>
        <begin position="383"/>
        <end position="392"/>
    </location>
</feature>
<organism evidence="2 3">
    <name type="scientific">Kwoniella shivajii</name>
    <dbReference type="NCBI Taxonomy" id="564305"/>
    <lineage>
        <taxon>Eukaryota</taxon>
        <taxon>Fungi</taxon>
        <taxon>Dikarya</taxon>
        <taxon>Basidiomycota</taxon>
        <taxon>Agaricomycotina</taxon>
        <taxon>Tremellomycetes</taxon>
        <taxon>Tremellales</taxon>
        <taxon>Cryptococcaceae</taxon>
        <taxon>Kwoniella</taxon>
    </lineage>
</organism>
<keyword evidence="3" id="KW-1185">Reference proteome</keyword>
<sequence>MAIPLLRSSYSGPFRRLLSRKQVSRQCRSNHTLSPALDLDQALVGQDPYKRVRFDYPLTFMSIPFASGRLVLARRIWNENRLNVLAIEPSLIPFWQVHMLCDQKMAVQVHQLNGLVEPFAESRYNSDIGLAIAAVPRDHWASGVFTPWNIRNSNDKLNRIYEHANHLLPDESPSIYTTAGMKSDPMIQKQWDPLTAPRFAFGPPDLQGKEEKIIGLQASAGEIYSEAIVPYGIKTFAIPVYRLMYKVKLSRGVGIMDAQMPIVDVNTFKVDWQTGGVRPYDEVLAHTMGHFQRRMMGDGSQHHENIINAAFDPPTKIADLVKTVFDAMWSRGPMTAAMWENERILPEFGPIKDGNSQSLYDYTLACLLDKKRELTEPQFPIKRSSTTTSSNLFAARPPDRSRAKTRSTTAGTSASTPSSTSTVTEDRTSRYGSSMRTKLDDHYISQARIRADRIRQNMRAPAPSLSTMMSHYPTILPDPLKYYKLLEIENPPRDYLNPEKRVFIDAKIAEQFRQLSFKNHPDYGGSAEKMVNLIDANANIETLEKRLNYYKEGRRRKIG</sequence>
<dbReference type="Gene3D" id="1.10.287.110">
    <property type="entry name" value="DnaJ domain"/>
    <property type="match status" value="1"/>
</dbReference>
<protein>
    <recommendedName>
        <fullName evidence="4">J domain-containing protein</fullName>
    </recommendedName>
</protein>
<reference evidence="2 3" key="1">
    <citation type="submission" date="2024-01" db="EMBL/GenBank/DDBJ databases">
        <title>Comparative genomics of Cryptococcus and Kwoniella reveals pathogenesis evolution and contrasting modes of karyotype evolution via chromosome fusion or intercentromeric recombination.</title>
        <authorList>
            <person name="Coelho M.A."/>
            <person name="David-Palma M."/>
            <person name="Shea T."/>
            <person name="Bowers K."/>
            <person name="McGinley-Smith S."/>
            <person name="Mohammad A.W."/>
            <person name="Gnirke A."/>
            <person name="Yurkov A.M."/>
            <person name="Nowrousian M."/>
            <person name="Sun S."/>
            <person name="Cuomo C.A."/>
            <person name="Heitman J."/>
        </authorList>
    </citation>
    <scope>NUCLEOTIDE SEQUENCE [LARGE SCALE GENOMIC DNA]</scope>
    <source>
        <strain evidence="2">CBS 11374</strain>
    </source>
</reference>
<evidence type="ECO:0000313" key="2">
    <source>
        <dbReference type="EMBL" id="WRT63654.1"/>
    </source>
</evidence>
<evidence type="ECO:0000256" key="1">
    <source>
        <dbReference type="SAM" id="MobiDB-lite"/>
    </source>
</evidence>
<accession>A0ABZ1CPI4</accession>
<dbReference type="InterPro" id="IPR036869">
    <property type="entry name" value="J_dom_sf"/>
</dbReference>
<evidence type="ECO:0008006" key="4">
    <source>
        <dbReference type="Google" id="ProtNLM"/>
    </source>
</evidence>
<feature type="region of interest" description="Disordered" evidence="1">
    <location>
        <begin position="378"/>
        <end position="437"/>
    </location>
</feature>
<dbReference type="EMBL" id="CP141881">
    <property type="protein sequence ID" value="WRT63654.1"/>
    <property type="molecule type" value="Genomic_DNA"/>
</dbReference>
<dbReference type="Proteomes" id="UP001329825">
    <property type="component" value="Chromosome 1"/>
</dbReference>
<dbReference type="GeneID" id="87952708"/>
<evidence type="ECO:0000313" key="3">
    <source>
        <dbReference type="Proteomes" id="UP001329825"/>
    </source>
</evidence>
<dbReference type="SUPFAM" id="SSF46565">
    <property type="entry name" value="Chaperone J-domain"/>
    <property type="match status" value="1"/>
</dbReference>